<gene>
    <name evidence="2" type="ORF">RRG08_063950</name>
</gene>
<evidence type="ECO:0000256" key="1">
    <source>
        <dbReference type="SAM" id="MobiDB-lite"/>
    </source>
</evidence>
<evidence type="ECO:0000313" key="2">
    <source>
        <dbReference type="EMBL" id="KAK3743087.1"/>
    </source>
</evidence>
<keyword evidence="3" id="KW-1185">Reference proteome</keyword>
<dbReference type="AlphaFoldDB" id="A0AAE0YES2"/>
<comment type="caution">
    <text evidence="2">The sequence shown here is derived from an EMBL/GenBank/DDBJ whole genome shotgun (WGS) entry which is preliminary data.</text>
</comment>
<feature type="region of interest" description="Disordered" evidence="1">
    <location>
        <begin position="63"/>
        <end position="102"/>
    </location>
</feature>
<accession>A0AAE0YES2</accession>
<reference evidence="2" key="1">
    <citation type="journal article" date="2023" name="G3 (Bethesda)">
        <title>A reference genome for the long-term kleptoplast-retaining sea slug Elysia crispata morphotype clarki.</title>
        <authorList>
            <person name="Eastman K.E."/>
            <person name="Pendleton A.L."/>
            <person name="Shaikh M.A."/>
            <person name="Suttiyut T."/>
            <person name="Ogas R."/>
            <person name="Tomko P."/>
            <person name="Gavelis G."/>
            <person name="Widhalm J.R."/>
            <person name="Wisecaver J.H."/>
        </authorList>
    </citation>
    <scope>NUCLEOTIDE SEQUENCE</scope>
    <source>
        <strain evidence="2">ECLA1</strain>
    </source>
</reference>
<feature type="compositionally biased region" description="Basic and acidic residues" evidence="1">
    <location>
        <begin position="81"/>
        <end position="102"/>
    </location>
</feature>
<protein>
    <submittedName>
        <fullName evidence="2">Uncharacterized protein</fullName>
    </submittedName>
</protein>
<evidence type="ECO:0000313" key="3">
    <source>
        <dbReference type="Proteomes" id="UP001283361"/>
    </source>
</evidence>
<organism evidence="2 3">
    <name type="scientific">Elysia crispata</name>
    <name type="common">lettuce slug</name>
    <dbReference type="NCBI Taxonomy" id="231223"/>
    <lineage>
        <taxon>Eukaryota</taxon>
        <taxon>Metazoa</taxon>
        <taxon>Spiralia</taxon>
        <taxon>Lophotrochozoa</taxon>
        <taxon>Mollusca</taxon>
        <taxon>Gastropoda</taxon>
        <taxon>Heterobranchia</taxon>
        <taxon>Euthyneura</taxon>
        <taxon>Panpulmonata</taxon>
        <taxon>Sacoglossa</taxon>
        <taxon>Placobranchoidea</taxon>
        <taxon>Plakobranchidae</taxon>
        <taxon>Elysia</taxon>
    </lineage>
</organism>
<name>A0AAE0YES2_9GAST</name>
<proteinExistence type="predicted"/>
<dbReference type="EMBL" id="JAWDGP010006323">
    <property type="protein sequence ID" value="KAK3743087.1"/>
    <property type="molecule type" value="Genomic_DNA"/>
</dbReference>
<sequence length="102" mass="11669">MTLKKRNSAKRAAKSNVHRLRSRLLSHVPLVAHVTQARHRTSSQWPLRAWQRDLLRARATARLHGSPTTRTASGMALALPERFRGSLPDRSRREQTTDRNTV</sequence>
<dbReference type="Proteomes" id="UP001283361">
    <property type="component" value="Unassembled WGS sequence"/>
</dbReference>